<evidence type="ECO:0000313" key="2">
    <source>
        <dbReference type="Proteomes" id="UP000707356"/>
    </source>
</evidence>
<dbReference type="EMBL" id="JAHHHV010000002">
    <property type="protein sequence ID" value="MBW4463925.1"/>
    <property type="molecule type" value="Genomic_DNA"/>
</dbReference>
<organism evidence="1 2">
    <name type="scientific">Pegethrix bostrychoides GSE-TBD4-15B</name>
    <dbReference type="NCBI Taxonomy" id="2839662"/>
    <lineage>
        <taxon>Bacteria</taxon>
        <taxon>Bacillati</taxon>
        <taxon>Cyanobacteriota</taxon>
        <taxon>Cyanophyceae</taxon>
        <taxon>Oculatellales</taxon>
        <taxon>Oculatellaceae</taxon>
        <taxon>Pegethrix</taxon>
    </lineage>
</organism>
<dbReference type="Proteomes" id="UP000707356">
    <property type="component" value="Unassembled WGS sequence"/>
</dbReference>
<proteinExistence type="predicted"/>
<accession>A0A951P7Q9</accession>
<comment type="caution">
    <text evidence="1">The sequence shown here is derived from an EMBL/GenBank/DDBJ whole genome shotgun (WGS) entry which is preliminary data.</text>
</comment>
<name>A0A951P7Q9_9CYAN</name>
<protein>
    <submittedName>
        <fullName evidence="1">Uncharacterized protein</fullName>
    </submittedName>
</protein>
<evidence type="ECO:0000313" key="1">
    <source>
        <dbReference type="EMBL" id="MBW4463925.1"/>
    </source>
</evidence>
<sequence>MQFPAYSLGINYCGSMTGHQEARYQQTTQAAMAAEIELLLIRYSFDLAGYSPERWIDQWLNLYPALWLHEAVVEALYQGRYKAVSVWQILDLWQRRGKPLRHFSREFERMVAGRTLPLLFTSEIPSATPDLEVLQPESPPPDSAAPPLIMLPASRMGNQSQIPPYKPSQQFHLALPEKISLPPNQIWPANPPPIQQFVPTPETSDLYDKLKSIAQALILANAQIISTTLAERRVQPDAKLELKPEPEHSSEPSG</sequence>
<gene>
    <name evidence="1" type="ORF">KME07_00585</name>
</gene>
<reference evidence="1" key="1">
    <citation type="submission" date="2021-05" db="EMBL/GenBank/DDBJ databases">
        <authorList>
            <person name="Pietrasiak N."/>
            <person name="Ward R."/>
            <person name="Stajich J.E."/>
            <person name="Kurbessoian T."/>
        </authorList>
    </citation>
    <scope>NUCLEOTIDE SEQUENCE</scope>
    <source>
        <strain evidence="1">GSE-TBD4-15B</strain>
    </source>
</reference>
<reference evidence="1" key="2">
    <citation type="journal article" date="2022" name="Microbiol. Resour. Announc.">
        <title>Metagenome Sequencing to Explore Phylogenomics of Terrestrial Cyanobacteria.</title>
        <authorList>
            <person name="Ward R.D."/>
            <person name="Stajich J.E."/>
            <person name="Johansen J.R."/>
            <person name="Huntemann M."/>
            <person name="Clum A."/>
            <person name="Foster B."/>
            <person name="Foster B."/>
            <person name="Roux S."/>
            <person name="Palaniappan K."/>
            <person name="Varghese N."/>
            <person name="Mukherjee S."/>
            <person name="Reddy T.B.K."/>
            <person name="Daum C."/>
            <person name="Copeland A."/>
            <person name="Chen I.A."/>
            <person name="Ivanova N.N."/>
            <person name="Kyrpides N.C."/>
            <person name="Shapiro N."/>
            <person name="Eloe-Fadrosh E.A."/>
            <person name="Pietrasiak N."/>
        </authorList>
    </citation>
    <scope>NUCLEOTIDE SEQUENCE</scope>
    <source>
        <strain evidence="1">GSE-TBD4-15B</strain>
    </source>
</reference>
<dbReference type="AlphaFoldDB" id="A0A951P7Q9"/>